<dbReference type="PROSITE" id="PS01332">
    <property type="entry name" value="HTH_RRF2_1"/>
    <property type="match status" value="1"/>
</dbReference>
<dbReference type="GO" id="GO:0005829">
    <property type="term" value="C:cytosol"/>
    <property type="evidence" value="ECO:0007669"/>
    <property type="project" value="TreeGrafter"/>
</dbReference>
<dbReference type="AlphaFoldDB" id="A0A1S8S6H5"/>
<keyword evidence="1" id="KW-0238">DNA-binding</keyword>
<proteinExistence type="predicted"/>
<evidence type="ECO:0000313" key="2">
    <source>
        <dbReference type="EMBL" id="OOM60915.1"/>
    </source>
</evidence>
<dbReference type="GO" id="GO:0003700">
    <property type="term" value="F:DNA-binding transcription factor activity"/>
    <property type="evidence" value="ECO:0007669"/>
    <property type="project" value="TreeGrafter"/>
</dbReference>
<dbReference type="InterPro" id="IPR000944">
    <property type="entry name" value="Tscrpt_reg_Rrf2"/>
</dbReference>
<dbReference type="SUPFAM" id="SSF46785">
    <property type="entry name" value="Winged helix' DNA-binding domain"/>
    <property type="match status" value="1"/>
</dbReference>
<dbReference type="Gene3D" id="1.10.10.10">
    <property type="entry name" value="Winged helix-like DNA-binding domain superfamily/Winged helix DNA-binding domain"/>
    <property type="match status" value="1"/>
</dbReference>
<dbReference type="InterPro" id="IPR036390">
    <property type="entry name" value="WH_DNA-bd_sf"/>
</dbReference>
<dbReference type="EMBL" id="LZZI01000044">
    <property type="protein sequence ID" value="OOM60915.1"/>
    <property type="molecule type" value="Genomic_DNA"/>
</dbReference>
<dbReference type="GO" id="GO:0003677">
    <property type="term" value="F:DNA binding"/>
    <property type="evidence" value="ECO:0007669"/>
    <property type="project" value="UniProtKB-KW"/>
</dbReference>
<dbReference type="InterPro" id="IPR036388">
    <property type="entry name" value="WH-like_DNA-bd_sf"/>
</dbReference>
<dbReference type="RefSeq" id="WP_077839153.1">
    <property type="nucleotide sequence ID" value="NZ_JABTAE010000001.1"/>
</dbReference>
<evidence type="ECO:0000313" key="3">
    <source>
        <dbReference type="Proteomes" id="UP000190973"/>
    </source>
</evidence>
<evidence type="ECO:0000256" key="1">
    <source>
        <dbReference type="ARBA" id="ARBA00023125"/>
    </source>
</evidence>
<dbReference type="InterPro" id="IPR030489">
    <property type="entry name" value="TR_Rrf2-type_CS"/>
</dbReference>
<gene>
    <name evidence="2" type="primary">cymR_2</name>
    <name evidence="2" type="ORF">CLBCK_26320</name>
</gene>
<dbReference type="Pfam" id="PF02082">
    <property type="entry name" value="Rrf2"/>
    <property type="match status" value="1"/>
</dbReference>
<sequence length="142" mass="16192">MKLSKKTEYACLALIDLSEDYEGNLIKIQDIATNRKIPKKYLEQILLLLKNSGYVESIRGATGGYKLIKRPSDITIAEIIRLIDGPLAPVGSVSKYFYEATPIEQSKKMTWLLQNIRDYISDVMEKTTFADLIEDQSREIDN</sequence>
<protein>
    <submittedName>
        <fullName evidence="2">HTH-type transcriptional regulator CymR</fullName>
    </submittedName>
</protein>
<dbReference type="PANTHER" id="PTHR33221:SF5">
    <property type="entry name" value="HTH-TYPE TRANSCRIPTIONAL REGULATOR ISCR"/>
    <property type="match status" value="1"/>
</dbReference>
<dbReference type="PANTHER" id="PTHR33221">
    <property type="entry name" value="WINGED HELIX-TURN-HELIX TRANSCRIPTIONAL REGULATOR, RRF2 FAMILY"/>
    <property type="match status" value="1"/>
</dbReference>
<dbReference type="PROSITE" id="PS51197">
    <property type="entry name" value="HTH_RRF2_2"/>
    <property type="match status" value="1"/>
</dbReference>
<dbReference type="NCBIfam" id="TIGR00738">
    <property type="entry name" value="rrf2_super"/>
    <property type="match status" value="1"/>
</dbReference>
<dbReference type="Proteomes" id="UP000190973">
    <property type="component" value="Unassembled WGS sequence"/>
</dbReference>
<organism evidence="2 3">
    <name type="scientific">Clostridium beijerinckii</name>
    <name type="common">Clostridium MP</name>
    <dbReference type="NCBI Taxonomy" id="1520"/>
    <lineage>
        <taxon>Bacteria</taxon>
        <taxon>Bacillati</taxon>
        <taxon>Bacillota</taxon>
        <taxon>Clostridia</taxon>
        <taxon>Eubacteriales</taxon>
        <taxon>Clostridiaceae</taxon>
        <taxon>Clostridium</taxon>
    </lineage>
</organism>
<name>A0A1S8S6H5_CLOBE</name>
<comment type="caution">
    <text evidence="2">The sequence shown here is derived from an EMBL/GenBank/DDBJ whole genome shotgun (WGS) entry which is preliminary data.</text>
</comment>
<reference evidence="2 3" key="1">
    <citation type="submission" date="2016-05" db="EMBL/GenBank/DDBJ databases">
        <title>Microbial solvent formation.</title>
        <authorList>
            <person name="Poehlein A."/>
            <person name="Montoya Solano J.D."/>
            <person name="Flitsch S."/>
            <person name="Krabben P."/>
            <person name="Duerre P."/>
            <person name="Daniel R."/>
        </authorList>
    </citation>
    <scope>NUCLEOTIDE SEQUENCE [LARGE SCALE GENOMIC DNA]</scope>
    <source>
        <strain evidence="2 3">DSM 53</strain>
    </source>
</reference>
<accession>A0A1S8S6H5</accession>